<keyword evidence="4" id="KW-0539">Nucleus</keyword>
<dbReference type="Pfam" id="PF01900">
    <property type="entry name" value="RNase_P_Rpp14"/>
    <property type="match status" value="1"/>
</dbReference>
<evidence type="ECO:0000256" key="2">
    <source>
        <dbReference type="ARBA" id="ARBA00010800"/>
    </source>
</evidence>
<name>V4KYJ2_EUTSA</name>
<evidence type="ECO:0000256" key="1">
    <source>
        <dbReference type="ARBA" id="ARBA00004123"/>
    </source>
</evidence>
<dbReference type="eggNOG" id="KOG4639">
    <property type="taxonomic scope" value="Eukaryota"/>
</dbReference>
<dbReference type="InterPro" id="IPR016819">
    <property type="entry name" value="RNase_P/MRP_POP5"/>
</dbReference>
<dbReference type="KEGG" id="eus:EUTSA_v10009004mg"/>
<evidence type="ECO:0000256" key="5">
    <source>
        <dbReference type="PIRNR" id="PIRNR023803"/>
    </source>
</evidence>
<sequence length="152" mass="17099">MVGFKNRYMLMEVFLDPDKDLLGEGTPIILTQFNLSKAIKDSILVNFGECGLGSSLGSFQVKHVNPVTKLCIVRSSREEHRQVWSAITLVKSIGNCPVVFNLLDNSGCIRACKDTALKCETEKFKQISTKSLSEEEIREMNRCLDKLKLLEN</sequence>
<dbReference type="GO" id="GO:0001682">
    <property type="term" value="P:tRNA 5'-leader removal"/>
    <property type="evidence" value="ECO:0007669"/>
    <property type="project" value="InterPro"/>
</dbReference>
<comment type="subcellular location">
    <subcellularLocation>
        <location evidence="1">Nucleus</location>
    </subcellularLocation>
</comment>
<dbReference type="OMA" id="MQNYLDK"/>
<evidence type="ECO:0000313" key="7">
    <source>
        <dbReference type="Proteomes" id="UP000030689"/>
    </source>
</evidence>
<dbReference type="Proteomes" id="UP000030689">
    <property type="component" value="Unassembled WGS sequence"/>
</dbReference>
<dbReference type="PIRSF" id="PIRSF023803">
    <property type="entry name" value="Ribonuclease_P_prd"/>
    <property type="match status" value="1"/>
</dbReference>
<reference evidence="6 7" key="1">
    <citation type="journal article" date="2013" name="Front. Plant Sci.">
        <title>The Reference Genome of the Halophytic Plant Eutrema salsugineum.</title>
        <authorList>
            <person name="Yang R."/>
            <person name="Jarvis D.E."/>
            <person name="Chen H."/>
            <person name="Beilstein M.A."/>
            <person name="Grimwood J."/>
            <person name="Jenkins J."/>
            <person name="Shu S."/>
            <person name="Prochnik S."/>
            <person name="Xin M."/>
            <person name="Ma C."/>
            <person name="Schmutz J."/>
            <person name="Wing R.A."/>
            <person name="Mitchell-Olds T."/>
            <person name="Schumaker K.S."/>
            <person name="Wang X."/>
        </authorList>
    </citation>
    <scope>NUCLEOTIDE SEQUENCE [LARGE SCALE GENOMIC DNA]</scope>
</reference>
<protein>
    <recommendedName>
        <fullName evidence="5">Ribonuclease P/MRP protein subunit POP5</fullName>
    </recommendedName>
</protein>
<dbReference type="SUPFAM" id="SSF160350">
    <property type="entry name" value="Rnp2-like"/>
    <property type="match status" value="1"/>
</dbReference>
<dbReference type="AlphaFoldDB" id="V4KYJ2"/>
<dbReference type="GO" id="GO:0005730">
    <property type="term" value="C:nucleolus"/>
    <property type="evidence" value="ECO:0007669"/>
    <property type="project" value="TreeGrafter"/>
</dbReference>
<keyword evidence="3 5" id="KW-0819">tRNA processing</keyword>
<dbReference type="STRING" id="72664.V4KYJ2"/>
<dbReference type="Gramene" id="ESQ36459">
    <property type="protein sequence ID" value="ESQ36459"/>
    <property type="gene ID" value="EUTSA_v10009004mg"/>
</dbReference>
<dbReference type="GO" id="GO:0000172">
    <property type="term" value="C:ribonuclease MRP complex"/>
    <property type="evidence" value="ECO:0007669"/>
    <property type="project" value="TreeGrafter"/>
</dbReference>
<dbReference type="FunFam" id="3.30.70.3250:FF:000003">
    <property type="entry name" value="Ribonuclease P/MRP protein subunit POP5"/>
    <property type="match status" value="1"/>
</dbReference>
<organism evidence="6 7">
    <name type="scientific">Eutrema salsugineum</name>
    <name type="common">Saltwater cress</name>
    <name type="synonym">Sisymbrium salsugineum</name>
    <dbReference type="NCBI Taxonomy" id="72664"/>
    <lineage>
        <taxon>Eukaryota</taxon>
        <taxon>Viridiplantae</taxon>
        <taxon>Streptophyta</taxon>
        <taxon>Embryophyta</taxon>
        <taxon>Tracheophyta</taxon>
        <taxon>Spermatophyta</taxon>
        <taxon>Magnoliopsida</taxon>
        <taxon>eudicotyledons</taxon>
        <taxon>Gunneridae</taxon>
        <taxon>Pentapetalae</taxon>
        <taxon>rosids</taxon>
        <taxon>malvids</taxon>
        <taxon>Brassicales</taxon>
        <taxon>Brassicaceae</taxon>
        <taxon>Eutremeae</taxon>
        <taxon>Eutrema</taxon>
    </lineage>
</organism>
<dbReference type="PANTHER" id="PTHR15441">
    <property type="entry name" value="RIBONUCLEASE P PROTEIN SUBUNIT P14"/>
    <property type="match status" value="1"/>
</dbReference>
<dbReference type="InterPro" id="IPR038085">
    <property type="entry name" value="Rnp2-like_sf"/>
</dbReference>
<dbReference type="InterPro" id="IPR002759">
    <property type="entry name" value="Pop5/Rpp14/Rnp2-like"/>
</dbReference>
<evidence type="ECO:0000313" key="6">
    <source>
        <dbReference type="EMBL" id="ESQ36459.1"/>
    </source>
</evidence>
<dbReference type="EMBL" id="KI517683">
    <property type="protein sequence ID" value="ESQ36459.1"/>
    <property type="molecule type" value="Genomic_DNA"/>
</dbReference>
<proteinExistence type="inferred from homology"/>
<dbReference type="GO" id="GO:0033204">
    <property type="term" value="F:ribonuclease P RNA binding"/>
    <property type="evidence" value="ECO:0007669"/>
    <property type="project" value="InterPro"/>
</dbReference>
<dbReference type="PANTHER" id="PTHR15441:SF2">
    <property type="entry name" value="RIBONUCLEASE P_MRP PROTEIN SUBUNIT POP5"/>
    <property type="match status" value="1"/>
</dbReference>
<comment type="function">
    <text evidence="5">Component of ribonuclease P, a protein complex that generates mature tRNA molecules by cleaving their 5'-ends.</text>
</comment>
<dbReference type="OrthoDB" id="24745at2759"/>
<evidence type="ECO:0000256" key="3">
    <source>
        <dbReference type="ARBA" id="ARBA00022694"/>
    </source>
</evidence>
<keyword evidence="7" id="KW-1185">Reference proteome</keyword>
<comment type="similarity">
    <text evidence="2 5">Belongs to the eukaryotic/archaeal RNase P protein component 2 family.</text>
</comment>
<dbReference type="Gene3D" id="3.30.70.3250">
    <property type="entry name" value="Ribonuclease P, Pop5 subunit"/>
    <property type="match status" value="1"/>
</dbReference>
<evidence type="ECO:0000256" key="4">
    <source>
        <dbReference type="ARBA" id="ARBA00023242"/>
    </source>
</evidence>
<dbReference type="GO" id="GO:0030681">
    <property type="term" value="C:multimeric ribonuclease P complex"/>
    <property type="evidence" value="ECO:0007669"/>
    <property type="project" value="TreeGrafter"/>
</dbReference>
<gene>
    <name evidence="6" type="ORF">EUTSA_v10009004mg</name>
</gene>
<accession>V4KYJ2</accession>